<sequence length="231" mass="25879">MLHLLRPLRAPISTRGNSSIRSLQAAFRDPTSPYHIPPGSQGPASPDDEPEAVGPTVAEIAREKLTEKGYDPTSFWEQHIVWGDHDAFQHVNNVRYVRFIESGRMQWITAVGRDLGGEQRAQDMINAKGISFILKSIDVKFRRPVRFPDTLLIGHKPTLHHSSSHATSTHATSSHPPLARTQFYLHATAYSYAQQAIVADSTSVITWYDYDKLTKCDPGDENWAPVLARVK</sequence>
<gene>
    <name evidence="1" type="ORF">FA95DRAFT_1555024</name>
</gene>
<keyword evidence="2" id="KW-1185">Reference proteome</keyword>
<reference evidence="1" key="1">
    <citation type="submission" date="2021-02" db="EMBL/GenBank/DDBJ databases">
        <authorList>
            <consortium name="DOE Joint Genome Institute"/>
            <person name="Ahrendt S."/>
            <person name="Looney B.P."/>
            <person name="Miyauchi S."/>
            <person name="Morin E."/>
            <person name="Drula E."/>
            <person name="Courty P.E."/>
            <person name="Chicoki N."/>
            <person name="Fauchery L."/>
            <person name="Kohler A."/>
            <person name="Kuo A."/>
            <person name="Labutti K."/>
            <person name="Pangilinan J."/>
            <person name="Lipzen A."/>
            <person name="Riley R."/>
            <person name="Andreopoulos W."/>
            <person name="He G."/>
            <person name="Johnson J."/>
            <person name="Barry K.W."/>
            <person name="Grigoriev I.V."/>
            <person name="Nagy L."/>
            <person name="Hibbett D."/>
            <person name="Henrissat B."/>
            <person name="Matheny P.B."/>
            <person name="Labbe J."/>
            <person name="Martin F."/>
        </authorList>
    </citation>
    <scope>NUCLEOTIDE SEQUENCE</scope>
    <source>
        <strain evidence="1">FP105234-sp</strain>
    </source>
</reference>
<accession>A0ACB8S3L0</accession>
<evidence type="ECO:0000313" key="1">
    <source>
        <dbReference type="EMBL" id="KAI0050981.1"/>
    </source>
</evidence>
<evidence type="ECO:0000313" key="2">
    <source>
        <dbReference type="Proteomes" id="UP000814033"/>
    </source>
</evidence>
<dbReference type="EMBL" id="MU275856">
    <property type="protein sequence ID" value="KAI0050981.1"/>
    <property type="molecule type" value="Genomic_DNA"/>
</dbReference>
<protein>
    <submittedName>
        <fullName evidence="1">Uncharacterized protein</fullName>
    </submittedName>
</protein>
<name>A0ACB8S3L0_9AGAM</name>
<organism evidence="1 2">
    <name type="scientific">Auriscalpium vulgare</name>
    <dbReference type="NCBI Taxonomy" id="40419"/>
    <lineage>
        <taxon>Eukaryota</taxon>
        <taxon>Fungi</taxon>
        <taxon>Dikarya</taxon>
        <taxon>Basidiomycota</taxon>
        <taxon>Agaricomycotina</taxon>
        <taxon>Agaricomycetes</taxon>
        <taxon>Russulales</taxon>
        <taxon>Auriscalpiaceae</taxon>
        <taxon>Auriscalpium</taxon>
    </lineage>
</organism>
<dbReference type="Proteomes" id="UP000814033">
    <property type="component" value="Unassembled WGS sequence"/>
</dbReference>
<proteinExistence type="predicted"/>
<reference evidence="1" key="2">
    <citation type="journal article" date="2022" name="New Phytol.">
        <title>Evolutionary transition to the ectomycorrhizal habit in the genomes of a hyperdiverse lineage of mushroom-forming fungi.</title>
        <authorList>
            <person name="Looney B."/>
            <person name="Miyauchi S."/>
            <person name="Morin E."/>
            <person name="Drula E."/>
            <person name="Courty P.E."/>
            <person name="Kohler A."/>
            <person name="Kuo A."/>
            <person name="LaButti K."/>
            <person name="Pangilinan J."/>
            <person name="Lipzen A."/>
            <person name="Riley R."/>
            <person name="Andreopoulos W."/>
            <person name="He G."/>
            <person name="Johnson J."/>
            <person name="Nolan M."/>
            <person name="Tritt A."/>
            <person name="Barry K.W."/>
            <person name="Grigoriev I.V."/>
            <person name="Nagy L.G."/>
            <person name="Hibbett D."/>
            <person name="Henrissat B."/>
            <person name="Matheny P.B."/>
            <person name="Labbe J."/>
            <person name="Martin F.M."/>
        </authorList>
    </citation>
    <scope>NUCLEOTIDE SEQUENCE</scope>
    <source>
        <strain evidence="1">FP105234-sp</strain>
    </source>
</reference>
<comment type="caution">
    <text evidence="1">The sequence shown here is derived from an EMBL/GenBank/DDBJ whole genome shotgun (WGS) entry which is preliminary data.</text>
</comment>